<comment type="similarity">
    <text evidence="1">Belongs to the universal ribosomal protein uS8 family.</text>
</comment>
<dbReference type="GO" id="GO:0005840">
    <property type="term" value="C:ribosome"/>
    <property type="evidence" value="ECO:0007669"/>
    <property type="project" value="UniProtKB-KW"/>
</dbReference>
<dbReference type="GO" id="GO:0006412">
    <property type="term" value="P:translation"/>
    <property type="evidence" value="ECO:0007669"/>
    <property type="project" value="InterPro"/>
</dbReference>
<evidence type="ECO:0000313" key="4">
    <source>
        <dbReference type="EMBL" id="SVD22797.1"/>
    </source>
</evidence>
<evidence type="ECO:0000256" key="2">
    <source>
        <dbReference type="ARBA" id="ARBA00022980"/>
    </source>
</evidence>
<dbReference type="AlphaFoldDB" id="A0A382TMQ6"/>
<dbReference type="Gene3D" id="3.30.1370.30">
    <property type="match status" value="1"/>
</dbReference>
<reference evidence="4" key="1">
    <citation type="submission" date="2018-05" db="EMBL/GenBank/DDBJ databases">
        <authorList>
            <person name="Lanie J.A."/>
            <person name="Ng W.-L."/>
            <person name="Kazmierczak K.M."/>
            <person name="Andrzejewski T.M."/>
            <person name="Davidsen T.M."/>
            <person name="Wayne K.J."/>
            <person name="Tettelin H."/>
            <person name="Glass J.I."/>
            <person name="Rusch D."/>
            <person name="Podicherti R."/>
            <person name="Tsui H.-C.T."/>
            <person name="Winkler M.E."/>
        </authorList>
    </citation>
    <scope>NUCLEOTIDE SEQUENCE</scope>
</reference>
<dbReference type="InterPro" id="IPR000630">
    <property type="entry name" value="Ribosomal_uS8"/>
</dbReference>
<keyword evidence="3" id="KW-0687">Ribonucleoprotein</keyword>
<sequence>MSMTDPIADLLTRIRNANLRKLNHVSVPSTKIKENIVALLKEEGFVEDWLKK</sequence>
<dbReference type="GO" id="GO:0003735">
    <property type="term" value="F:structural constituent of ribosome"/>
    <property type="evidence" value="ECO:0007669"/>
    <property type="project" value="InterPro"/>
</dbReference>
<dbReference type="SUPFAM" id="SSF56047">
    <property type="entry name" value="Ribosomal protein S8"/>
    <property type="match status" value="1"/>
</dbReference>
<dbReference type="InterPro" id="IPR035987">
    <property type="entry name" value="Ribosomal_uS8_sf"/>
</dbReference>
<gene>
    <name evidence="4" type="ORF">METZ01_LOCUS375651</name>
</gene>
<dbReference type="Pfam" id="PF00410">
    <property type="entry name" value="Ribosomal_S8"/>
    <property type="match status" value="1"/>
</dbReference>
<evidence type="ECO:0000256" key="1">
    <source>
        <dbReference type="ARBA" id="ARBA00006471"/>
    </source>
</evidence>
<name>A0A382TMQ6_9ZZZZ</name>
<protein>
    <recommendedName>
        <fullName evidence="5">30S ribosomal protein S8</fullName>
    </recommendedName>
</protein>
<organism evidence="4">
    <name type="scientific">marine metagenome</name>
    <dbReference type="NCBI Taxonomy" id="408172"/>
    <lineage>
        <taxon>unclassified sequences</taxon>
        <taxon>metagenomes</taxon>
        <taxon>ecological metagenomes</taxon>
    </lineage>
</organism>
<feature type="non-terminal residue" evidence="4">
    <location>
        <position position="52"/>
    </location>
</feature>
<dbReference type="FunFam" id="3.30.1370.30:FF:000002">
    <property type="entry name" value="30S ribosomal protein S8"/>
    <property type="match status" value="1"/>
</dbReference>
<evidence type="ECO:0000256" key="3">
    <source>
        <dbReference type="ARBA" id="ARBA00023274"/>
    </source>
</evidence>
<dbReference type="GO" id="GO:1990904">
    <property type="term" value="C:ribonucleoprotein complex"/>
    <property type="evidence" value="ECO:0007669"/>
    <property type="project" value="UniProtKB-KW"/>
</dbReference>
<accession>A0A382TMQ6</accession>
<evidence type="ECO:0008006" key="5">
    <source>
        <dbReference type="Google" id="ProtNLM"/>
    </source>
</evidence>
<proteinExistence type="inferred from homology"/>
<keyword evidence="2" id="KW-0689">Ribosomal protein</keyword>
<dbReference type="EMBL" id="UINC01137451">
    <property type="protein sequence ID" value="SVD22797.1"/>
    <property type="molecule type" value="Genomic_DNA"/>
</dbReference>